<dbReference type="InterPro" id="IPR029063">
    <property type="entry name" value="SAM-dependent_MTases_sf"/>
</dbReference>
<comment type="similarity">
    <text evidence="2 6">Belongs to the UPF0677 family.</text>
</comment>
<dbReference type="PANTHER" id="PTHR43619:SF2">
    <property type="entry name" value="S-ADENOSYL-L-METHIONINE-DEPENDENT METHYLTRANSFERASES SUPERFAMILY PROTEIN"/>
    <property type="match status" value="1"/>
</dbReference>
<dbReference type="PANTHER" id="PTHR43619">
    <property type="entry name" value="S-ADENOSYL-L-METHIONINE-DEPENDENT METHYLTRANSFERASE YKTD-RELATED"/>
    <property type="match status" value="1"/>
</dbReference>
<dbReference type="NCBIfam" id="TIGR00027">
    <property type="entry name" value="mthyl_TIGR00027"/>
    <property type="match status" value="1"/>
</dbReference>
<organism evidence="7 8">
    <name type="scientific">Euzebya pacifica</name>
    <dbReference type="NCBI Taxonomy" id="1608957"/>
    <lineage>
        <taxon>Bacteria</taxon>
        <taxon>Bacillati</taxon>
        <taxon>Actinomycetota</taxon>
        <taxon>Nitriliruptoria</taxon>
        <taxon>Euzebyales</taxon>
    </lineage>
</organism>
<dbReference type="Pfam" id="PF04072">
    <property type="entry name" value="LCM"/>
    <property type="match status" value="1"/>
</dbReference>
<dbReference type="Gene3D" id="3.40.50.150">
    <property type="entry name" value="Vaccinia Virus protein VP39"/>
    <property type="match status" value="1"/>
</dbReference>
<sequence>MAVGLGGLNVHAALRMTAVDAEVERAVLAGIRQVVVVGAGYDSRAWRLEALRGASVVEVDRPATQRRKRAAMADLTPLADVQFVAADLAEDSLLLALAPTSWDRQRPTLWVWEAVVPYLDDSAVRSTATGLAELSAPGSRLVTTFAHPIGGGGLAGAFVEGGARLVFEALGEPLRSSYDDWDITALVTEAGFEDPVVTGASEWARAVGQDAPRLVFAAERLVTAARR</sequence>
<dbReference type="AlphaFoldDB" id="A0A346XU11"/>
<protein>
    <recommendedName>
        <fullName evidence="6">S-adenosyl-L-methionine-dependent methyltransferase</fullName>
        <ecNumber evidence="6">2.1.1.-</ecNumber>
    </recommendedName>
</protein>
<evidence type="ECO:0000256" key="3">
    <source>
        <dbReference type="ARBA" id="ARBA00022603"/>
    </source>
</evidence>
<dbReference type="SUPFAM" id="SSF53335">
    <property type="entry name" value="S-adenosyl-L-methionine-dependent methyltransferases"/>
    <property type="match status" value="1"/>
</dbReference>
<dbReference type="InterPro" id="IPR007213">
    <property type="entry name" value="Ppm1/Ppm2/Tcmp"/>
</dbReference>
<accession>A0A346XU11</accession>
<evidence type="ECO:0000256" key="5">
    <source>
        <dbReference type="ARBA" id="ARBA00022691"/>
    </source>
</evidence>
<keyword evidence="8" id="KW-1185">Reference proteome</keyword>
<dbReference type="Proteomes" id="UP000264006">
    <property type="component" value="Chromosome"/>
</dbReference>
<keyword evidence="3 6" id="KW-0489">Methyltransferase</keyword>
<evidence type="ECO:0000313" key="7">
    <source>
        <dbReference type="EMBL" id="AXV05708.1"/>
    </source>
</evidence>
<evidence type="ECO:0000256" key="4">
    <source>
        <dbReference type="ARBA" id="ARBA00022679"/>
    </source>
</evidence>
<evidence type="ECO:0000256" key="2">
    <source>
        <dbReference type="ARBA" id="ARBA00008138"/>
    </source>
</evidence>
<dbReference type="EMBL" id="CP031165">
    <property type="protein sequence ID" value="AXV05708.1"/>
    <property type="molecule type" value="Genomic_DNA"/>
</dbReference>
<evidence type="ECO:0000256" key="6">
    <source>
        <dbReference type="RuleBase" id="RU362030"/>
    </source>
</evidence>
<reference evidence="7 8" key="1">
    <citation type="submission" date="2018-09" db="EMBL/GenBank/DDBJ databases">
        <title>Complete genome sequence of Euzebya sp. DY32-46 isolated from seawater of Pacific Ocean.</title>
        <authorList>
            <person name="Xu L."/>
            <person name="Wu Y.-H."/>
            <person name="Xu X.-W."/>
        </authorList>
    </citation>
    <scope>NUCLEOTIDE SEQUENCE [LARGE SCALE GENOMIC DNA]</scope>
    <source>
        <strain evidence="7 8">DY32-46</strain>
    </source>
</reference>
<evidence type="ECO:0000313" key="8">
    <source>
        <dbReference type="Proteomes" id="UP000264006"/>
    </source>
</evidence>
<name>A0A346XU11_9ACTN</name>
<dbReference type="InterPro" id="IPR011610">
    <property type="entry name" value="SAM_mthyl_Trfase_ML2640-like"/>
</dbReference>
<dbReference type="GO" id="GO:0008168">
    <property type="term" value="F:methyltransferase activity"/>
    <property type="evidence" value="ECO:0007669"/>
    <property type="project" value="UniProtKB-UniRule"/>
</dbReference>
<dbReference type="GO" id="GO:0032259">
    <property type="term" value="P:methylation"/>
    <property type="evidence" value="ECO:0007669"/>
    <property type="project" value="UniProtKB-KW"/>
</dbReference>
<evidence type="ECO:0000256" key="1">
    <source>
        <dbReference type="ARBA" id="ARBA00003907"/>
    </source>
</evidence>
<dbReference type="EC" id="2.1.1.-" evidence="6"/>
<dbReference type="KEGG" id="euz:DVS28_a1007"/>
<keyword evidence="4" id="KW-0808">Transferase</keyword>
<keyword evidence="5 6" id="KW-0949">S-adenosyl-L-methionine</keyword>
<gene>
    <name evidence="7" type="ORF">DVS28_a1007</name>
</gene>
<proteinExistence type="inferred from homology"/>
<comment type="function">
    <text evidence="1 6">Exhibits S-adenosyl-L-methionine-dependent methyltransferase activity.</text>
</comment>